<evidence type="ECO:0000256" key="4">
    <source>
        <dbReference type="ARBA" id="ARBA00022989"/>
    </source>
</evidence>
<name>A0A432N9V1_9HYPH</name>
<feature type="transmembrane region" description="Helical" evidence="6">
    <location>
        <begin position="105"/>
        <end position="126"/>
    </location>
</feature>
<feature type="transmembrane region" description="Helical" evidence="6">
    <location>
        <begin position="173"/>
        <end position="192"/>
    </location>
</feature>
<dbReference type="InterPro" id="IPR001851">
    <property type="entry name" value="ABC_transp_permease"/>
</dbReference>
<dbReference type="Proteomes" id="UP000273611">
    <property type="component" value="Unassembled WGS sequence"/>
</dbReference>
<dbReference type="CDD" id="cd06581">
    <property type="entry name" value="TM_PBP1_LivM_like"/>
    <property type="match status" value="1"/>
</dbReference>
<keyword evidence="5 6" id="KW-0472">Membrane</keyword>
<comment type="subcellular location">
    <subcellularLocation>
        <location evidence="1">Cell membrane</location>
        <topology evidence="1">Multi-pass membrane protein</topology>
    </subcellularLocation>
</comment>
<feature type="transmembrane region" description="Helical" evidence="6">
    <location>
        <begin position="272"/>
        <end position="292"/>
    </location>
</feature>
<comment type="caution">
    <text evidence="7">The sequence shown here is derived from an EMBL/GenBank/DDBJ whole genome shotgun (WGS) entry which is preliminary data.</text>
</comment>
<dbReference type="AlphaFoldDB" id="A0A432N9V1"/>
<feature type="transmembrane region" description="Helical" evidence="6">
    <location>
        <begin position="221"/>
        <end position="240"/>
    </location>
</feature>
<feature type="transmembrane region" description="Helical" evidence="6">
    <location>
        <begin position="38"/>
        <end position="59"/>
    </location>
</feature>
<feature type="transmembrane region" description="Helical" evidence="6">
    <location>
        <begin position="7"/>
        <end position="32"/>
    </location>
</feature>
<feature type="transmembrane region" description="Helical" evidence="6">
    <location>
        <begin position="133"/>
        <end position="153"/>
    </location>
</feature>
<evidence type="ECO:0000256" key="1">
    <source>
        <dbReference type="ARBA" id="ARBA00004651"/>
    </source>
</evidence>
<keyword evidence="3 6" id="KW-0812">Transmembrane</keyword>
<evidence type="ECO:0000256" key="2">
    <source>
        <dbReference type="ARBA" id="ARBA00022475"/>
    </source>
</evidence>
<dbReference type="PANTHER" id="PTHR30482">
    <property type="entry name" value="HIGH-AFFINITY BRANCHED-CHAIN AMINO ACID TRANSPORT SYSTEM PERMEASE"/>
    <property type="match status" value="1"/>
</dbReference>
<gene>
    <name evidence="7" type="ORF">EEQ99_31300</name>
</gene>
<sequence length="360" mass="37489">MKGHTNLSLFGQHSSAVVLSLAVAAIALVTTLVGDEAIVTSVTEMLIRMTLVVGLYIFIGNSGITSFGHVAFSCLGAYAVGWATAEPMFKQMMLSGLPMFLQENQYPFWMAMVGSAILPAIVALLFGLAIMRLNGIAASIATFAFLIIVNSVFANWDSVTAGVSSIIGIPTVVGPWVATGGAIFAILVANLFQTSRFGIMLRACRDDEVAAKASGVRVVRVRLTAFVLSAAVAGVSGGLYAQFLGILAIDAFYLNLTFISLAMLVVGGVGSLSGAVSGVVVVTVIVEVLRFLERGFTLGSTSIALPPGSQEIGLGIIMALILIFRPGGIAGGRELFALTGRKRHSEKLLADASQTATATH</sequence>
<dbReference type="RefSeq" id="WP_127431714.1">
    <property type="nucleotide sequence ID" value="NZ_BMFI01000025.1"/>
</dbReference>
<dbReference type="Pfam" id="PF02653">
    <property type="entry name" value="BPD_transp_2"/>
    <property type="match status" value="1"/>
</dbReference>
<dbReference type="EMBL" id="RIBW01000023">
    <property type="protein sequence ID" value="RUL96385.1"/>
    <property type="molecule type" value="Genomic_DNA"/>
</dbReference>
<keyword evidence="4 6" id="KW-1133">Transmembrane helix</keyword>
<evidence type="ECO:0000256" key="5">
    <source>
        <dbReference type="ARBA" id="ARBA00023136"/>
    </source>
</evidence>
<feature type="transmembrane region" description="Helical" evidence="6">
    <location>
        <begin position="66"/>
        <end position="85"/>
    </location>
</feature>
<dbReference type="PANTHER" id="PTHR30482:SF10">
    <property type="entry name" value="HIGH-AFFINITY BRANCHED-CHAIN AMINO ACID TRANSPORT PROTEIN BRAE"/>
    <property type="match status" value="1"/>
</dbReference>
<accession>A0A432N9V1</accession>
<dbReference type="InterPro" id="IPR043428">
    <property type="entry name" value="LivM-like"/>
</dbReference>
<keyword evidence="2" id="KW-1003">Cell membrane</keyword>
<dbReference type="GO" id="GO:0005886">
    <property type="term" value="C:plasma membrane"/>
    <property type="evidence" value="ECO:0007669"/>
    <property type="project" value="UniProtKB-SubCell"/>
</dbReference>
<evidence type="ECO:0000256" key="6">
    <source>
        <dbReference type="SAM" id="Phobius"/>
    </source>
</evidence>
<proteinExistence type="predicted"/>
<evidence type="ECO:0000256" key="3">
    <source>
        <dbReference type="ARBA" id="ARBA00022692"/>
    </source>
</evidence>
<dbReference type="GO" id="GO:0015658">
    <property type="term" value="F:branched-chain amino acid transmembrane transporter activity"/>
    <property type="evidence" value="ECO:0007669"/>
    <property type="project" value="InterPro"/>
</dbReference>
<evidence type="ECO:0000313" key="8">
    <source>
        <dbReference type="Proteomes" id="UP000273611"/>
    </source>
</evidence>
<organism evidence="7 8">
    <name type="scientific">Rhizobium anhuiense</name>
    <dbReference type="NCBI Taxonomy" id="1184720"/>
    <lineage>
        <taxon>Bacteria</taxon>
        <taxon>Pseudomonadati</taxon>
        <taxon>Pseudomonadota</taxon>
        <taxon>Alphaproteobacteria</taxon>
        <taxon>Hyphomicrobiales</taxon>
        <taxon>Rhizobiaceae</taxon>
        <taxon>Rhizobium/Agrobacterium group</taxon>
        <taxon>Rhizobium</taxon>
    </lineage>
</organism>
<protein>
    <submittedName>
        <fullName evidence="7">Branched-chain amino acid ABC transporter permease</fullName>
    </submittedName>
</protein>
<evidence type="ECO:0000313" key="7">
    <source>
        <dbReference type="EMBL" id="RUL96385.1"/>
    </source>
</evidence>
<reference evidence="7 8" key="1">
    <citation type="journal article" date="2015" name="Int. J. Syst. Evol. Microbiol.">
        <title>Rhizobium anhuiense sp. nov., isolated from effective nodules of Vicia faba and Pisum sativum.</title>
        <authorList>
            <person name="Zhang Y.J."/>
            <person name="Zheng W.T."/>
            <person name="Everall I."/>
            <person name="Young J.P."/>
            <person name="Zhang X.X."/>
            <person name="Tian C.F."/>
            <person name="Sui X.H."/>
            <person name="Wang E.T."/>
            <person name="Chen W.X."/>
        </authorList>
    </citation>
    <scope>NUCLEOTIDE SEQUENCE [LARGE SCALE GENOMIC DNA]</scope>
    <source>
        <strain evidence="7 8">CCBAU 23252</strain>
    </source>
</reference>